<evidence type="ECO:0000256" key="4">
    <source>
        <dbReference type="ARBA" id="ARBA00023002"/>
    </source>
</evidence>
<evidence type="ECO:0000256" key="1">
    <source>
        <dbReference type="ARBA" id="ARBA00006541"/>
    </source>
</evidence>
<evidence type="ECO:0000259" key="8">
    <source>
        <dbReference type="Pfam" id="PF08125"/>
    </source>
</evidence>
<dbReference type="InterPro" id="IPR000669">
    <property type="entry name" value="Mannitol_DH"/>
</dbReference>
<sequence length="454" mass="47437">MRTDAPALLDRRSHGASRPARVGIVHLGLGAFHRAHQAWYTDRVDTAGEWGIAAFTGRSPEAARLLDAQDGLFTVVERGEGGDAFHVVSSIVEAHDGADLARLSALVAAPTTGVVTITVTEAAYLLGADGALAADSAAVLADLRPGAAPTTMPGRLVHALAARRDAGVGAIAVVSCDNLPANGAAARASVVGMAELLDPALADWITANVSFVHTSVDRITPRATPADSAEVAEAIGRLDRAPVVTEPFTSWVLSGDFPAGRPEWEAAGAVFVDDIEPFERRKLWLLNGAHSLLAYVGATRGHTTVFDAISDPVCQDRVEQFWDEASAHLTAPGLDVGSYRAALLDRFGNSRIAHHLAQIATDGSTKLPLRAIPVLRAELAEGRSGRASAGLIAAWIAWAAEAAHIADTRAPQIEAALSLSGRARTVAMLAIVDDDLARDATVVDLLESLLAATH</sequence>
<keyword evidence="10" id="KW-1185">Reference proteome</keyword>
<evidence type="ECO:0000259" key="7">
    <source>
        <dbReference type="Pfam" id="PF01232"/>
    </source>
</evidence>
<accession>A0ABV2QM27</accession>
<dbReference type="GO" id="GO:0008866">
    <property type="term" value="F:fructuronate reductase activity"/>
    <property type="evidence" value="ECO:0007669"/>
    <property type="project" value="UniProtKB-EC"/>
</dbReference>
<dbReference type="Gene3D" id="3.40.50.720">
    <property type="entry name" value="NAD(P)-binding Rossmann-like Domain"/>
    <property type="match status" value="1"/>
</dbReference>
<protein>
    <recommendedName>
        <fullName evidence="3">Mannitol-1-phosphate 5-dehydrogenase</fullName>
        <ecNumber evidence="2">1.1.1.17</ecNumber>
    </recommendedName>
</protein>
<evidence type="ECO:0000256" key="6">
    <source>
        <dbReference type="ARBA" id="ARBA00048615"/>
    </source>
</evidence>
<feature type="domain" description="Mannitol dehydrogenase N-terminal" evidence="7">
    <location>
        <begin position="23"/>
        <end position="265"/>
    </location>
</feature>
<keyword evidence="9" id="KW-0808">Transferase</keyword>
<evidence type="ECO:0000256" key="2">
    <source>
        <dbReference type="ARBA" id="ARBA00012939"/>
    </source>
</evidence>
<dbReference type="Pfam" id="PF08125">
    <property type="entry name" value="Mannitol_dh_C"/>
    <property type="match status" value="1"/>
</dbReference>
<dbReference type="Gene3D" id="1.10.1040.10">
    <property type="entry name" value="N-(1-d-carboxylethyl)-l-norvaline Dehydrogenase, domain 2"/>
    <property type="match status" value="1"/>
</dbReference>
<dbReference type="SUPFAM" id="SSF51735">
    <property type="entry name" value="NAD(P)-binding Rossmann-fold domains"/>
    <property type="match status" value="1"/>
</dbReference>
<gene>
    <name evidence="9" type="ORF">ABIE21_001591</name>
</gene>
<comment type="similarity">
    <text evidence="1">Belongs to the mannitol dehydrogenase family.</text>
</comment>
<dbReference type="GO" id="GO:0016740">
    <property type="term" value="F:transferase activity"/>
    <property type="evidence" value="ECO:0007669"/>
    <property type="project" value="UniProtKB-KW"/>
</dbReference>
<comment type="catalytic activity">
    <reaction evidence="6">
        <text>D-mannitol 1-phosphate + NAD(+) = beta-D-fructose 6-phosphate + NADH + H(+)</text>
        <dbReference type="Rhea" id="RHEA:19661"/>
        <dbReference type="ChEBI" id="CHEBI:15378"/>
        <dbReference type="ChEBI" id="CHEBI:57540"/>
        <dbReference type="ChEBI" id="CHEBI:57634"/>
        <dbReference type="ChEBI" id="CHEBI:57945"/>
        <dbReference type="ChEBI" id="CHEBI:61381"/>
        <dbReference type="EC" id="1.1.1.17"/>
    </reaction>
</comment>
<dbReference type="RefSeq" id="WP_354024250.1">
    <property type="nucleotide sequence ID" value="NZ_JBEPSJ010000001.1"/>
</dbReference>
<dbReference type="InterPro" id="IPR036291">
    <property type="entry name" value="NAD(P)-bd_dom_sf"/>
</dbReference>
<dbReference type="PANTHER" id="PTHR43362:SF1">
    <property type="entry name" value="MANNITOL DEHYDROGENASE 2-RELATED"/>
    <property type="match status" value="1"/>
</dbReference>
<dbReference type="InterPro" id="IPR013328">
    <property type="entry name" value="6PGD_dom2"/>
</dbReference>
<dbReference type="EMBL" id="JBEPSJ010000001">
    <property type="protein sequence ID" value="MET4582101.1"/>
    <property type="molecule type" value="Genomic_DNA"/>
</dbReference>
<evidence type="ECO:0000313" key="10">
    <source>
        <dbReference type="Proteomes" id="UP001549257"/>
    </source>
</evidence>
<dbReference type="InterPro" id="IPR013131">
    <property type="entry name" value="Mannitol_DH_N"/>
</dbReference>
<dbReference type="Pfam" id="PF01232">
    <property type="entry name" value="Mannitol_dh"/>
    <property type="match status" value="1"/>
</dbReference>
<dbReference type="InterPro" id="IPR013118">
    <property type="entry name" value="Mannitol_DH_C"/>
</dbReference>
<organism evidence="9 10">
    <name type="scientific">Conyzicola nivalis</name>
    <dbReference type="NCBI Taxonomy" id="1477021"/>
    <lineage>
        <taxon>Bacteria</taxon>
        <taxon>Bacillati</taxon>
        <taxon>Actinomycetota</taxon>
        <taxon>Actinomycetes</taxon>
        <taxon>Micrococcales</taxon>
        <taxon>Microbacteriaceae</taxon>
        <taxon>Conyzicola</taxon>
    </lineage>
</organism>
<dbReference type="Proteomes" id="UP001549257">
    <property type="component" value="Unassembled WGS sequence"/>
</dbReference>
<evidence type="ECO:0000313" key="9">
    <source>
        <dbReference type="EMBL" id="MET4582101.1"/>
    </source>
</evidence>
<evidence type="ECO:0000256" key="5">
    <source>
        <dbReference type="ARBA" id="ARBA00023027"/>
    </source>
</evidence>
<proteinExistence type="inferred from homology"/>
<dbReference type="EC" id="1.1.1.17" evidence="2"/>
<dbReference type="InterPro" id="IPR023027">
    <property type="entry name" value="Mannitol_DH_CS"/>
</dbReference>
<keyword evidence="5" id="KW-0520">NAD</keyword>
<dbReference type="SUPFAM" id="SSF48179">
    <property type="entry name" value="6-phosphogluconate dehydrogenase C-terminal domain-like"/>
    <property type="match status" value="1"/>
</dbReference>
<dbReference type="PRINTS" id="PR00084">
    <property type="entry name" value="MTLDHDRGNASE"/>
</dbReference>
<reference evidence="9 10" key="1">
    <citation type="submission" date="2024-06" db="EMBL/GenBank/DDBJ databases">
        <title>Sorghum-associated microbial communities from plants grown in Nebraska, USA.</title>
        <authorList>
            <person name="Schachtman D."/>
        </authorList>
    </citation>
    <scope>NUCLEOTIDE SEQUENCE [LARGE SCALE GENOMIC DNA]</scope>
    <source>
        <strain evidence="9 10">2857</strain>
    </source>
</reference>
<dbReference type="InterPro" id="IPR050988">
    <property type="entry name" value="Mannitol_DH/Oxidoreductase"/>
</dbReference>
<dbReference type="InterPro" id="IPR008927">
    <property type="entry name" value="6-PGluconate_DH-like_C_sf"/>
</dbReference>
<comment type="caution">
    <text evidence="9">The sequence shown here is derived from an EMBL/GenBank/DDBJ whole genome shotgun (WGS) entry which is preliminary data.</text>
</comment>
<evidence type="ECO:0000256" key="3">
    <source>
        <dbReference type="ARBA" id="ARBA00016219"/>
    </source>
</evidence>
<name>A0ABV2QM27_9MICO</name>
<keyword evidence="4 9" id="KW-0560">Oxidoreductase</keyword>
<feature type="domain" description="Mannitol dehydrogenase C-terminal" evidence="8">
    <location>
        <begin position="274"/>
        <end position="444"/>
    </location>
</feature>
<dbReference type="PANTHER" id="PTHR43362">
    <property type="entry name" value="MANNITOL DEHYDROGENASE DSF1-RELATED"/>
    <property type="match status" value="1"/>
</dbReference>
<dbReference type="PROSITE" id="PS00974">
    <property type="entry name" value="MANNITOL_DHGENASE"/>
    <property type="match status" value="1"/>
</dbReference>